<dbReference type="PANTHER" id="PTHR30237:SF2">
    <property type="entry name" value="MUREIN TETRAPEPTIDE CARBOXYPEPTIDASE"/>
    <property type="match status" value="1"/>
</dbReference>
<name>A0ABW5PQY7_9BACI</name>
<evidence type="ECO:0000256" key="1">
    <source>
        <dbReference type="ARBA" id="ARBA00010233"/>
    </source>
</evidence>
<keyword evidence="5" id="KW-0720">Serine protease</keyword>
<keyword evidence="2" id="KW-0121">Carboxypeptidase</keyword>
<comment type="caution">
    <text evidence="8">The sequence shown here is derived from an EMBL/GenBank/DDBJ whole genome shotgun (WGS) entry which is preliminary data.</text>
</comment>
<proteinExistence type="inferred from homology"/>
<feature type="domain" description="LD-carboxypeptidase N-terminal" evidence="6">
    <location>
        <begin position="10"/>
        <end position="129"/>
    </location>
</feature>
<dbReference type="Gene3D" id="3.50.30.60">
    <property type="entry name" value="LD-carboxypeptidase A C-terminal domain-like"/>
    <property type="match status" value="1"/>
</dbReference>
<feature type="domain" description="LD-carboxypeptidase C-terminal" evidence="7">
    <location>
        <begin position="174"/>
        <end position="285"/>
    </location>
</feature>
<dbReference type="PANTHER" id="PTHR30237">
    <property type="entry name" value="MURAMOYLTETRAPEPTIDE CARBOXYPEPTIDASE"/>
    <property type="match status" value="1"/>
</dbReference>
<comment type="similarity">
    <text evidence="1">Belongs to the peptidase S66 family.</text>
</comment>
<dbReference type="CDD" id="cd07062">
    <property type="entry name" value="Peptidase_S66_mccF_like"/>
    <property type="match status" value="1"/>
</dbReference>
<reference evidence="9" key="1">
    <citation type="journal article" date="2019" name="Int. J. Syst. Evol. Microbiol.">
        <title>The Global Catalogue of Microorganisms (GCM) 10K type strain sequencing project: providing services to taxonomists for standard genome sequencing and annotation.</title>
        <authorList>
            <consortium name="The Broad Institute Genomics Platform"/>
            <consortium name="The Broad Institute Genome Sequencing Center for Infectious Disease"/>
            <person name="Wu L."/>
            <person name="Ma J."/>
        </authorList>
    </citation>
    <scope>NUCLEOTIDE SEQUENCE [LARGE SCALE GENOMIC DNA]</scope>
    <source>
        <strain evidence="9">TISTR 2241</strain>
    </source>
</reference>
<evidence type="ECO:0000256" key="3">
    <source>
        <dbReference type="ARBA" id="ARBA00022670"/>
    </source>
</evidence>
<keyword evidence="3" id="KW-0645">Protease</keyword>
<dbReference type="EMBL" id="JBHUMR010000009">
    <property type="protein sequence ID" value="MFD2617233.1"/>
    <property type="molecule type" value="Genomic_DNA"/>
</dbReference>
<dbReference type="Pfam" id="PF02016">
    <property type="entry name" value="Peptidase_S66"/>
    <property type="match status" value="1"/>
</dbReference>
<dbReference type="SUPFAM" id="SSF141986">
    <property type="entry name" value="LD-carboxypeptidase A C-terminal domain-like"/>
    <property type="match status" value="1"/>
</dbReference>
<organism evidence="8 9">
    <name type="scientific">Terrilactibacillus laevilacticus</name>
    <dbReference type="NCBI Taxonomy" id="1380157"/>
    <lineage>
        <taxon>Bacteria</taxon>
        <taxon>Bacillati</taxon>
        <taxon>Bacillota</taxon>
        <taxon>Bacilli</taxon>
        <taxon>Bacillales</taxon>
        <taxon>Bacillaceae</taxon>
        <taxon>Terrilactibacillus</taxon>
    </lineage>
</organism>
<evidence type="ECO:0000313" key="9">
    <source>
        <dbReference type="Proteomes" id="UP001597458"/>
    </source>
</evidence>
<dbReference type="Gene3D" id="3.40.50.10740">
    <property type="entry name" value="Class I glutamine amidotransferase-like"/>
    <property type="match status" value="1"/>
</dbReference>
<evidence type="ECO:0000313" key="8">
    <source>
        <dbReference type="EMBL" id="MFD2617233.1"/>
    </source>
</evidence>
<accession>A0ABW5PQY7</accession>
<keyword evidence="9" id="KW-1185">Reference proteome</keyword>
<sequence length="288" mass="32201">MSIIKRGDTIGLIACSDGRPLKYKDRLKELEKVLSDMGLDLEWASTIYQQNDTPFSGTPKERADELMRLFTSDHVKAIFDISGGDAANQILPYLDFDLIRKHPKWFVGMSDLSVINNALLTCTGLPTVHFAISTLIGRHAERQIEWFINAFMQEKDVLKQTDFAYQWLRGESMEGVVVGGNLRCFLKLSGTRYFPDLNQKVLFLEALGGKSARMASMLSQLEQIGAFSACKGILLGTFSEMQDTKQKPSIEDLILHITEKYHLPIAKTERLGHGSDAIGIPIGLNLAF</sequence>
<dbReference type="InterPro" id="IPR027461">
    <property type="entry name" value="Carboxypeptidase_A_C_sf"/>
</dbReference>
<keyword evidence="4" id="KW-0378">Hydrolase</keyword>
<dbReference type="InterPro" id="IPR040921">
    <property type="entry name" value="Peptidase_S66C"/>
</dbReference>
<dbReference type="Proteomes" id="UP001597458">
    <property type="component" value="Unassembled WGS sequence"/>
</dbReference>
<evidence type="ECO:0000256" key="5">
    <source>
        <dbReference type="ARBA" id="ARBA00022825"/>
    </source>
</evidence>
<evidence type="ECO:0000259" key="6">
    <source>
        <dbReference type="Pfam" id="PF02016"/>
    </source>
</evidence>
<dbReference type="Pfam" id="PF17676">
    <property type="entry name" value="Peptidase_S66C"/>
    <property type="match status" value="1"/>
</dbReference>
<evidence type="ECO:0000256" key="4">
    <source>
        <dbReference type="ARBA" id="ARBA00022801"/>
    </source>
</evidence>
<protein>
    <submittedName>
        <fullName evidence="8">LD-carboxypeptidase</fullName>
    </submittedName>
</protein>
<dbReference type="InterPro" id="IPR029062">
    <property type="entry name" value="Class_I_gatase-like"/>
</dbReference>
<dbReference type="PIRSF" id="PIRSF028757">
    <property type="entry name" value="LD-carboxypeptidase"/>
    <property type="match status" value="1"/>
</dbReference>
<dbReference type="InterPro" id="IPR040449">
    <property type="entry name" value="Peptidase_S66_N"/>
</dbReference>
<evidence type="ECO:0000259" key="7">
    <source>
        <dbReference type="Pfam" id="PF17676"/>
    </source>
</evidence>
<dbReference type="RefSeq" id="WP_141190889.1">
    <property type="nucleotide sequence ID" value="NZ_JBHUMR010000009.1"/>
</dbReference>
<gene>
    <name evidence="8" type="ORF">ACFSTF_07900</name>
</gene>
<evidence type="ECO:0000256" key="2">
    <source>
        <dbReference type="ARBA" id="ARBA00022645"/>
    </source>
</evidence>
<dbReference type="InterPro" id="IPR027478">
    <property type="entry name" value="LdcA_N"/>
</dbReference>
<dbReference type="SUPFAM" id="SSF52317">
    <property type="entry name" value="Class I glutamine amidotransferase-like"/>
    <property type="match status" value="1"/>
</dbReference>
<dbReference type="InterPro" id="IPR003507">
    <property type="entry name" value="S66_fam"/>
</dbReference>